<evidence type="ECO:0000313" key="7">
    <source>
        <dbReference type="EMBL" id="AMX83259.1"/>
    </source>
</evidence>
<dbReference type="SUPFAM" id="SSF53448">
    <property type="entry name" value="Nucleotide-diphospho-sugar transferases"/>
    <property type="match status" value="1"/>
</dbReference>
<gene>
    <name evidence="7" type="ORF">GS3922_05950</name>
</gene>
<dbReference type="InterPro" id="IPR005771">
    <property type="entry name" value="GalU_uridylyltTrfase_bac/arc"/>
</dbReference>
<dbReference type="GO" id="GO:0016779">
    <property type="term" value="F:nucleotidyltransferase activity"/>
    <property type="evidence" value="ECO:0007669"/>
    <property type="project" value="UniProtKB-KW"/>
</dbReference>
<dbReference type="EMBL" id="CP014342">
    <property type="protein sequence ID" value="AMX83259.1"/>
    <property type="molecule type" value="Genomic_DNA"/>
</dbReference>
<dbReference type="PANTHER" id="PTHR43197:SF1">
    <property type="entry name" value="UTP--GLUCOSE-1-PHOSPHATE URIDYLYLTRANSFERASE"/>
    <property type="match status" value="1"/>
</dbReference>
<protein>
    <recommendedName>
        <fullName evidence="2">UTP--glucose-1-phosphate uridylyltransferase</fullName>
        <ecNumber evidence="2">2.7.7.9</ecNumber>
    </recommendedName>
</protein>
<name>A0ABN4NFA2_9BACL</name>
<dbReference type="Gene3D" id="3.90.550.10">
    <property type="entry name" value="Spore Coat Polysaccharide Biosynthesis Protein SpsA, Chain A"/>
    <property type="match status" value="1"/>
</dbReference>
<keyword evidence="3" id="KW-0808">Transferase</keyword>
<dbReference type="InterPro" id="IPR029044">
    <property type="entry name" value="Nucleotide-diphossugar_trans"/>
</dbReference>
<reference evidence="7 8" key="1">
    <citation type="submission" date="2016-02" db="EMBL/GenBank/DDBJ databases">
        <title>Complete genome sequence of Geobacillus subterraneus KCTC 3922T.</title>
        <authorList>
            <person name="Lee D.-W."/>
            <person name="Lee Y.-J."/>
            <person name="Lee S.-J."/>
            <person name="Park G.-S."/>
            <person name="Lee S.-J."/>
            <person name="Shin J.-H."/>
        </authorList>
    </citation>
    <scope>NUCLEOTIDE SEQUENCE [LARGE SCALE GENOMIC DNA]</scope>
    <source>
        <strain evidence="7 8">KCTC 3922</strain>
    </source>
</reference>
<keyword evidence="8" id="KW-1185">Reference proteome</keyword>
<dbReference type="Proteomes" id="UP000076226">
    <property type="component" value="Chromosome"/>
</dbReference>
<accession>A0ABN4NFA2</accession>
<organism evidence="7 8">
    <name type="scientific">Geobacillus subterraneus</name>
    <dbReference type="NCBI Taxonomy" id="129338"/>
    <lineage>
        <taxon>Bacteria</taxon>
        <taxon>Bacillati</taxon>
        <taxon>Bacillota</taxon>
        <taxon>Bacilli</taxon>
        <taxon>Bacillales</taxon>
        <taxon>Anoxybacillaceae</taxon>
        <taxon>Geobacillus</taxon>
    </lineage>
</organism>
<evidence type="ECO:0000256" key="4">
    <source>
        <dbReference type="ARBA" id="ARBA00022695"/>
    </source>
</evidence>
<evidence type="ECO:0000259" key="6">
    <source>
        <dbReference type="Pfam" id="PF00483"/>
    </source>
</evidence>
<evidence type="ECO:0000256" key="1">
    <source>
        <dbReference type="ARBA" id="ARBA00006890"/>
    </source>
</evidence>
<evidence type="ECO:0000256" key="3">
    <source>
        <dbReference type="ARBA" id="ARBA00022679"/>
    </source>
</evidence>
<keyword evidence="4 7" id="KW-0548">Nucleotidyltransferase</keyword>
<comment type="similarity">
    <text evidence="1">Belongs to the UDPGP type 2 family.</text>
</comment>
<evidence type="ECO:0000313" key="8">
    <source>
        <dbReference type="Proteomes" id="UP000076226"/>
    </source>
</evidence>
<dbReference type="Pfam" id="PF00483">
    <property type="entry name" value="NTP_transferase"/>
    <property type="match status" value="1"/>
</dbReference>
<evidence type="ECO:0000256" key="5">
    <source>
        <dbReference type="ARBA" id="ARBA00048128"/>
    </source>
</evidence>
<comment type="catalytic activity">
    <reaction evidence="5">
        <text>alpha-D-glucose 1-phosphate + UTP + H(+) = UDP-alpha-D-glucose + diphosphate</text>
        <dbReference type="Rhea" id="RHEA:19889"/>
        <dbReference type="ChEBI" id="CHEBI:15378"/>
        <dbReference type="ChEBI" id="CHEBI:33019"/>
        <dbReference type="ChEBI" id="CHEBI:46398"/>
        <dbReference type="ChEBI" id="CHEBI:58601"/>
        <dbReference type="ChEBI" id="CHEBI:58885"/>
        <dbReference type="EC" id="2.7.7.9"/>
    </reaction>
</comment>
<sequence>MVKKAIIPAAGYGTRGLPVTKVIPKEMFPIGAKPAIQYIVEEAFASGIEELLIIVSRAKSLIVDYFDRSLELEAFLERRNKTHLLKEEFIPSGQIYYTRQPYARGLGDAVRLGKSFVGGEPFAVLLPDDIVLHEGTPAIRQLIEQYERCGQSVVGLNQVGRNELHKYGVIRGEPLTDGAYSITDMVEKPKTNPPSDLAVIGRYVFTPAIFSYLEALPTLGDEEIQLTEAIRRLAAAEGCQGKLIAGTRFDIGTADGYMALLSAVWKEN</sequence>
<proteinExistence type="inferred from homology"/>
<feature type="domain" description="Nucleotidyl transferase" evidence="6">
    <location>
        <begin position="4"/>
        <end position="261"/>
    </location>
</feature>
<dbReference type="EC" id="2.7.7.9" evidence="2"/>
<dbReference type="RefSeq" id="WP_063165598.1">
    <property type="nucleotide sequence ID" value="NZ_CP014342.1"/>
</dbReference>
<dbReference type="PANTHER" id="PTHR43197">
    <property type="entry name" value="UTP--GLUCOSE-1-PHOSPHATE URIDYLYLTRANSFERASE"/>
    <property type="match status" value="1"/>
</dbReference>
<dbReference type="InterPro" id="IPR005835">
    <property type="entry name" value="NTP_transferase_dom"/>
</dbReference>
<evidence type="ECO:0000256" key="2">
    <source>
        <dbReference type="ARBA" id="ARBA00012415"/>
    </source>
</evidence>
<dbReference type="CDD" id="cd02541">
    <property type="entry name" value="UGPase_prokaryotic"/>
    <property type="match status" value="1"/>
</dbReference>